<evidence type="ECO:0000259" key="2">
    <source>
        <dbReference type="Pfam" id="PF03313"/>
    </source>
</evidence>
<gene>
    <name evidence="3" type="ORF">EXM42_17580</name>
</gene>
<dbReference type="EMBL" id="SGJP01000059">
    <property type="protein sequence ID" value="NFA62126.1"/>
    <property type="molecule type" value="Genomic_DNA"/>
</dbReference>
<proteinExistence type="inferred from homology"/>
<dbReference type="GO" id="GO:0080146">
    <property type="term" value="F:L-cysteine desulfhydrase activity"/>
    <property type="evidence" value="ECO:0007669"/>
    <property type="project" value="TreeGrafter"/>
</dbReference>
<comment type="caution">
    <text evidence="3">The sequence shown here is derived from an EMBL/GenBank/DDBJ whole genome shotgun (WGS) entry which is preliminary data.</text>
</comment>
<dbReference type="InterPro" id="IPR021144">
    <property type="entry name" value="UPF0597"/>
</dbReference>
<dbReference type="AlphaFoldDB" id="A0A6M0T2U0"/>
<organism evidence="3 4">
    <name type="scientific">Clostridium botulinum</name>
    <dbReference type="NCBI Taxonomy" id="1491"/>
    <lineage>
        <taxon>Bacteria</taxon>
        <taxon>Bacillati</taxon>
        <taxon>Bacillota</taxon>
        <taxon>Clostridia</taxon>
        <taxon>Eubacteriales</taxon>
        <taxon>Clostridiaceae</taxon>
        <taxon>Clostridium</taxon>
    </lineage>
</organism>
<dbReference type="InterPro" id="IPR005130">
    <property type="entry name" value="Ser_deHydtase-like_asu"/>
</dbReference>
<evidence type="ECO:0000313" key="3">
    <source>
        <dbReference type="EMBL" id="NFA62126.1"/>
    </source>
</evidence>
<dbReference type="Pfam" id="PF03313">
    <property type="entry name" value="SDH_alpha"/>
    <property type="match status" value="1"/>
</dbReference>
<dbReference type="PANTHER" id="PTHR30501">
    <property type="entry name" value="UPF0597 PROTEIN YHAM"/>
    <property type="match status" value="1"/>
</dbReference>
<evidence type="ECO:0000313" key="4">
    <source>
        <dbReference type="Proteomes" id="UP000473089"/>
    </source>
</evidence>
<accession>A0A6M0T2U0</accession>
<comment type="similarity">
    <text evidence="1">Belongs to the UPF0597 family.</text>
</comment>
<feature type="domain" description="Serine dehydratase-like alpha subunit" evidence="2">
    <location>
        <begin position="86"/>
        <end position="420"/>
    </location>
</feature>
<dbReference type="PIRSF" id="PIRSF006054">
    <property type="entry name" value="UCP006054"/>
    <property type="match status" value="1"/>
</dbReference>
<dbReference type="PANTHER" id="PTHR30501:SF2">
    <property type="entry name" value="UPF0597 PROTEIN YHAM"/>
    <property type="match status" value="1"/>
</dbReference>
<name>A0A6M0T2U0_CLOBO</name>
<protein>
    <recommendedName>
        <fullName evidence="1">UPF0597 protein EXM42_17580</fullName>
    </recommendedName>
</protein>
<reference evidence="3 4" key="1">
    <citation type="submission" date="2019-02" db="EMBL/GenBank/DDBJ databases">
        <title>Genome sequencing of Clostridium botulinum clinical isolates.</title>
        <authorList>
            <person name="Brunt J."/>
            <person name="Van Vliet A.H.M."/>
            <person name="Stringer S.C."/>
            <person name="Grant K.A."/>
            <person name="Carter A.C."/>
            <person name="Peck M.W."/>
        </authorList>
    </citation>
    <scope>NUCLEOTIDE SEQUENCE [LARGE SCALE GENOMIC DNA]</scope>
    <source>
        <strain evidence="3 4">R1125/03</strain>
    </source>
</reference>
<dbReference type="GO" id="GO:0019450">
    <property type="term" value="P:L-cysteine catabolic process to pyruvate"/>
    <property type="evidence" value="ECO:0007669"/>
    <property type="project" value="TreeGrafter"/>
</dbReference>
<dbReference type="Proteomes" id="UP000473089">
    <property type="component" value="Unassembled WGS sequence"/>
</dbReference>
<evidence type="ECO:0000256" key="1">
    <source>
        <dbReference type="HAMAP-Rule" id="MF_01845"/>
    </source>
</evidence>
<sequence length="427" mass="46079">MDENIIINIFKKEMILGFGVTEPASIALSTAKAYEIIGGKIKNIKILTDAGLFKNAFSCTIPGTKEVGNEMAALLGAISGDSSLGLQCLKKIKKEDIKEAKSMLDKIDVEIKSEAENLYVEAIVNTNNGVGRTIIRYKHDNIILVEKNNKVLYQKEYTPNKNITFSEENIDSKKITEMKLEEILQFVNTVNYKKIDFLLESVKMNKKLSEKGLEEGLGIGLGKLILEGCDKNNYELYAEALTCGAIDARVSGAAIPAMTVTGSGNHGIITTLPLLAIKEKKNLNNETLARSIALSYIINIYIKEFSGKLSAFCGCAIAAGTGVSAGICYLLGGESKEIENTIKNMASNITGIICTGGNSACSLKANTGVKAAFLSAKMALNNIVIPNKCGIVGDSIETTMKNIGRIAYPGMIKTDKEILNIMIECSK</sequence>
<dbReference type="HAMAP" id="MF_01845">
    <property type="entry name" value="UPF0597"/>
    <property type="match status" value="1"/>
</dbReference>